<evidence type="ECO:0000313" key="2">
    <source>
        <dbReference type="EMBL" id="KIO16026.1"/>
    </source>
</evidence>
<organism evidence="2 3">
    <name type="scientific">Tulasnella calospora MUT 4182</name>
    <dbReference type="NCBI Taxonomy" id="1051891"/>
    <lineage>
        <taxon>Eukaryota</taxon>
        <taxon>Fungi</taxon>
        <taxon>Dikarya</taxon>
        <taxon>Basidiomycota</taxon>
        <taxon>Agaricomycotina</taxon>
        <taxon>Agaricomycetes</taxon>
        <taxon>Cantharellales</taxon>
        <taxon>Tulasnellaceae</taxon>
        <taxon>Tulasnella</taxon>
    </lineage>
</organism>
<accession>A0A0C3Q0T8</accession>
<proteinExistence type="predicted"/>
<protein>
    <submittedName>
        <fullName evidence="2">Uncharacterized protein</fullName>
    </submittedName>
</protein>
<name>A0A0C3Q0T8_9AGAM</name>
<feature type="region of interest" description="Disordered" evidence="1">
    <location>
        <begin position="246"/>
        <end position="270"/>
    </location>
</feature>
<feature type="region of interest" description="Disordered" evidence="1">
    <location>
        <begin position="160"/>
        <end position="184"/>
    </location>
</feature>
<reference evidence="3" key="2">
    <citation type="submission" date="2015-01" db="EMBL/GenBank/DDBJ databases">
        <title>Evolutionary Origins and Diversification of the Mycorrhizal Mutualists.</title>
        <authorList>
            <consortium name="DOE Joint Genome Institute"/>
            <consortium name="Mycorrhizal Genomics Consortium"/>
            <person name="Kohler A."/>
            <person name="Kuo A."/>
            <person name="Nagy L.G."/>
            <person name="Floudas D."/>
            <person name="Copeland A."/>
            <person name="Barry K.W."/>
            <person name="Cichocki N."/>
            <person name="Veneault-Fourrey C."/>
            <person name="LaButti K."/>
            <person name="Lindquist E.A."/>
            <person name="Lipzen A."/>
            <person name="Lundell T."/>
            <person name="Morin E."/>
            <person name="Murat C."/>
            <person name="Riley R."/>
            <person name="Ohm R."/>
            <person name="Sun H."/>
            <person name="Tunlid A."/>
            <person name="Henrissat B."/>
            <person name="Grigoriev I.V."/>
            <person name="Hibbett D.S."/>
            <person name="Martin F."/>
        </authorList>
    </citation>
    <scope>NUCLEOTIDE SEQUENCE [LARGE SCALE GENOMIC DNA]</scope>
    <source>
        <strain evidence="3">MUT 4182</strain>
    </source>
</reference>
<evidence type="ECO:0000313" key="3">
    <source>
        <dbReference type="Proteomes" id="UP000054248"/>
    </source>
</evidence>
<feature type="compositionally biased region" description="Polar residues" evidence="1">
    <location>
        <begin position="251"/>
        <end position="260"/>
    </location>
</feature>
<keyword evidence="3" id="KW-1185">Reference proteome</keyword>
<evidence type="ECO:0000256" key="1">
    <source>
        <dbReference type="SAM" id="MobiDB-lite"/>
    </source>
</evidence>
<sequence>MVQLLGRDRAEIAVSAARLYRGALAHIVLSLSRGEYSFMQDHEVANDVRDAIMSEALVDSSWLIPSDIVEGYSPAFIEAALASWMLRACVEYIPLERIAIHLTEYSDSLSISSWKLTSLLVCILAGISEEDIQSSYTYPKRLDTVGSVMTTYTTFNPPSLASQPAPPVVHSHPTSESIRAGPSNDTVVGVTYPFETMVHRLSVRPAGIGRPSQHIAAEQPEGQAFVGRSNFPGQVNVVASQPIVFEEPTKHPSSNSSSEPTKGDPPTGQTIQEAKIDSAARHAPIESPRNFSTAESMVVELPRGPTPPPHPIETFSTGQPVAARLGSSIPYTYPVSELEVFSRNDPPRRLNIAALRFAYTRDVGMTLSALELVAVNLAKQLYGGDFDCHRILLNILICVREVTINENRHPDTTIEDKFGLLGVAEQVLRIEGIHDEVRAAATRLRMDFVTMLRKHFVTGDLRSKIHPGLLILFGNFFFQLRARGESSRSSNQEDIVVLHLLGPLLQELYTYPTNVWEIQNVGLRHYEIAKLKNLCDEVRQVYYTFRAKVNRTSRTLQSDVRYSRHPEVSCCHRMDELNLCLPSQDFSELDRFPDHSFLPTMYDYGSLDDLVTPIWRVPLSPIASIYSRPILSSSPSQAPYASDSFLPAPVVAHSPLQLSDDEQSAHPDILTS</sequence>
<dbReference type="EMBL" id="KN823704">
    <property type="protein sequence ID" value="KIO16026.1"/>
    <property type="molecule type" value="Genomic_DNA"/>
</dbReference>
<dbReference type="OrthoDB" id="3305455at2759"/>
<reference evidence="2 3" key="1">
    <citation type="submission" date="2014-04" db="EMBL/GenBank/DDBJ databases">
        <authorList>
            <consortium name="DOE Joint Genome Institute"/>
            <person name="Kuo A."/>
            <person name="Girlanda M."/>
            <person name="Perotto S."/>
            <person name="Kohler A."/>
            <person name="Nagy L.G."/>
            <person name="Floudas D."/>
            <person name="Copeland A."/>
            <person name="Barry K.W."/>
            <person name="Cichocki N."/>
            <person name="Veneault-Fourrey C."/>
            <person name="LaButti K."/>
            <person name="Lindquist E.A."/>
            <person name="Lipzen A."/>
            <person name="Lundell T."/>
            <person name="Morin E."/>
            <person name="Murat C."/>
            <person name="Sun H."/>
            <person name="Tunlid A."/>
            <person name="Henrissat B."/>
            <person name="Grigoriev I.V."/>
            <person name="Hibbett D.S."/>
            <person name="Martin F."/>
            <person name="Nordberg H.P."/>
            <person name="Cantor M.N."/>
            <person name="Hua S.X."/>
        </authorList>
    </citation>
    <scope>NUCLEOTIDE SEQUENCE [LARGE SCALE GENOMIC DNA]</scope>
    <source>
        <strain evidence="2 3">MUT 4182</strain>
    </source>
</reference>
<dbReference type="AlphaFoldDB" id="A0A0C3Q0T8"/>
<dbReference type="HOGENOM" id="CLU_408918_0_0_1"/>
<dbReference type="Proteomes" id="UP000054248">
    <property type="component" value="Unassembled WGS sequence"/>
</dbReference>
<gene>
    <name evidence="2" type="ORF">M407DRAFT_34338</name>
</gene>